<comment type="subcellular location">
    <subcellularLocation>
        <location evidence="1 10">Cell outer membrane</location>
    </subcellularLocation>
</comment>
<evidence type="ECO:0000256" key="7">
    <source>
        <dbReference type="ARBA" id="ARBA00022927"/>
    </source>
</evidence>
<feature type="chain" id="PRO_5020368132" evidence="12">
    <location>
        <begin position="26"/>
        <end position="670"/>
    </location>
</feature>
<organism evidence="16 17">
    <name type="scientific">Scandinavium goeteborgense</name>
    <dbReference type="NCBI Taxonomy" id="1851514"/>
    <lineage>
        <taxon>Bacteria</taxon>
        <taxon>Pseudomonadati</taxon>
        <taxon>Pseudomonadota</taxon>
        <taxon>Gammaproteobacteria</taxon>
        <taxon>Enterobacterales</taxon>
        <taxon>Enterobacteriaceae</taxon>
        <taxon>Scandinavium</taxon>
    </lineage>
</organism>
<accession>A0A4R6DTX4</accession>
<feature type="compositionally biased region" description="Low complexity" evidence="11">
    <location>
        <begin position="643"/>
        <end position="663"/>
    </location>
</feature>
<name>A0A4R6DTX4_SCAGO</name>
<evidence type="ECO:0000259" key="15">
    <source>
        <dbReference type="Pfam" id="PF21305"/>
    </source>
</evidence>
<evidence type="ECO:0000256" key="11">
    <source>
        <dbReference type="SAM" id="MobiDB-lite"/>
    </source>
</evidence>
<evidence type="ECO:0000313" key="16">
    <source>
        <dbReference type="EMBL" id="TDN48567.1"/>
    </source>
</evidence>
<keyword evidence="9" id="KW-0998">Cell outer membrane</keyword>
<feature type="domain" description="NolW-like" evidence="14">
    <location>
        <begin position="193"/>
        <end position="261"/>
    </location>
</feature>
<dbReference type="PROSITE" id="PS00875">
    <property type="entry name" value="T2SP_D"/>
    <property type="match status" value="1"/>
</dbReference>
<dbReference type="Pfam" id="PF03958">
    <property type="entry name" value="Secretin_N"/>
    <property type="match status" value="3"/>
</dbReference>
<dbReference type="EMBL" id="SNVX01000026">
    <property type="protein sequence ID" value="TDN48567.1"/>
    <property type="molecule type" value="Genomic_DNA"/>
</dbReference>
<dbReference type="RefSeq" id="WP_133462421.1">
    <property type="nucleotide sequence ID" value="NZ_SNVX01000026.1"/>
</dbReference>
<keyword evidence="8" id="KW-0472">Membrane</keyword>
<reference evidence="16 17" key="1">
    <citation type="submission" date="2019-03" db="EMBL/GenBank/DDBJ databases">
        <title>Genomic analyses of the natural microbiome of Caenorhabditis elegans.</title>
        <authorList>
            <person name="Samuel B."/>
        </authorList>
    </citation>
    <scope>NUCLEOTIDE SEQUENCE [LARGE SCALE GENOMIC DNA]</scope>
    <source>
        <strain evidence="16 17">BIGb0156</strain>
    </source>
</reference>
<dbReference type="InterPro" id="IPR004845">
    <property type="entry name" value="T2SS_GspD_CS"/>
</dbReference>
<dbReference type="InterPro" id="IPR004846">
    <property type="entry name" value="T2SS/T3SS_dom"/>
</dbReference>
<feature type="domain" description="NolW-like" evidence="14">
    <location>
        <begin position="267"/>
        <end position="344"/>
    </location>
</feature>
<dbReference type="InterPro" id="IPR038591">
    <property type="entry name" value="NolW-like_sf"/>
</dbReference>
<feature type="signal peptide" evidence="12">
    <location>
        <begin position="1"/>
        <end position="25"/>
    </location>
</feature>
<evidence type="ECO:0000313" key="17">
    <source>
        <dbReference type="Proteomes" id="UP000295530"/>
    </source>
</evidence>
<keyword evidence="4" id="KW-1134">Transmembrane beta strand</keyword>
<feature type="domain" description="NolW-like" evidence="14">
    <location>
        <begin position="127"/>
        <end position="190"/>
    </location>
</feature>
<feature type="domain" description="GspD-like N0" evidence="15">
    <location>
        <begin position="31"/>
        <end position="100"/>
    </location>
</feature>
<evidence type="ECO:0000256" key="9">
    <source>
        <dbReference type="ARBA" id="ARBA00023237"/>
    </source>
</evidence>
<dbReference type="PANTHER" id="PTHR30332">
    <property type="entry name" value="PROBABLE GENERAL SECRETION PATHWAY PROTEIN D"/>
    <property type="match status" value="1"/>
</dbReference>
<dbReference type="InterPro" id="IPR050810">
    <property type="entry name" value="Bact_Secretion_Sys_Channel"/>
</dbReference>
<dbReference type="InterPro" id="IPR005644">
    <property type="entry name" value="NolW-like"/>
</dbReference>
<evidence type="ECO:0000256" key="8">
    <source>
        <dbReference type="ARBA" id="ARBA00023136"/>
    </source>
</evidence>
<evidence type="ECO:0000256" key="1">
    <source>
        <dbReference type="ARBA" id="ARBA00004442"/>
    </source>
</evidence>
<protein>
    <submittedName>
        <fullName evidence="16">Type II secretion system protein D (GspD)</fullName>
    </submittedName>
</protein>
<evidence type="ECO:0000256" key="10">
    <source>
        <dbReference type="RuleBase" id="RU004004"/>
    </source>
</evidence>
<dbReference type="NCBIfam" id="TIGR02517">
    <property type="entry name" value="type_II_gspD"/>
    <property type="match status" value="1"/>
</dbReference>
<evidence type="ECO:0000256" key="4">
    <source>
        <dbReference type="ARBA" id="ARBA00022452"/>
    </source>
</evidence>
<dbReference type="GO" id="GO:0015628">
    <property type="term" value="P:protein secretion by the type II secretion system"/>
    <property type="evidence" value="ECO:0007669"/>
    <property type="project" value="InterPro"/>
</dbReference>
<sequence>MKLSRKYVAFILALQFLTPSSQTYAAQYSANFKNADIREFIAAVSKNTGKTILVEPSVQGNISVRSYDNFNDEEYYQFFLSVLDIYGFSVVNLDNGLVKVVRSASLKTAPGEIKDTSTPSVGDEFITRVVSLQNVPVRELAPLLRQMMDSGGIGNVVHYDPSNVLLITGKANVVNRILEVIKRVDVNGTQAREVLKLHYASAVDLAEVINNLVREESKENPTQILLPKIVADKRTNSLVMSGSEKIRNKLKSLVSRLDVEQSTQGNTRVFYLKYAKAAKIVEVLTGVSEKIATNQKSSSQASTGREDVSINADEQTNSVVITADQSTMQELENVIARLDIRRAQVLVEAIIVEVQDGNGLNLGVQWANSEVGGQQFTKSGLPIFDAAQGAREFKKSGSMGSDNPIAGALSSFNGLATGFFEGDWSVLLTALSSNNKNDILATPSIVTLDNKEASFNVGQDVPVLSGSQTTSGDNVFNTVERKTIGTKLKVTPQINEGDAVLMEIEQEVSSVDTSSGTSSDLGPTFNTRTIQNAVLVKTGETVVLGGLLDDSSKEQVSKVPLLGDIPFIGQLFRYTSTDISKRNLMVFIRPTIIRDDEVYRSLSKDKYTRFRSLQKQRIDDARSGLVGIDDEERPVLKEIDFDAPTTPAVPTNPAPQAASTPAAPRNPFRQ</sequence>
<dbReference type="AlphaFoldDB" id="A0A4R6DTX4"/>
<feature type="domain" description="Type II/III secretion system secretin-like" evidence="13">
    <location>
        <begin position="430"/>
        <end position="594"/>
    </location>
</feature>
<dbReference type="InterPro" id="IPR013356">
    <property type="entry name" value="T2SS_GspD"/>
</dbReference>
<dbReference type="InterPro" id="IPR049371">
    <property type="entry name" value="GspD-like_N0"/>
</dbReference>
<evidence type="ECO:0000259" key="13">
    <source>
        <dbReference type="Pfam" id="PF00263"/>
    </source>
</evidence>
<evidence type="ECO:0000256" key="5">
    <source>
        <dbReference type="ARBA" id="ARBA00022692"/>
    </source>
</evidence>
<dbReference type="Pfam" id="PF00263">
    <property type="entry name" value="Secretin"/>
    <property type="match status" value="1"/>
</dbReference>
<dbReference type="PRINTS" id="PR00811">
    <property type="entry name" value="BCTERIALGSPD"/>
</dbReference>
<keyword evidence="5" id="KW-0812">Transmembrane</keyword>
<dbReference type="Gene3D" id="3.30.1370.120">
    <property type="match status" value="3"/>
</dbReference>
<dbReference type="OrthoDB" id="9779724at2"/>
<comment type="similarity">
    <text evidence="2">Belongs to the bacterial secretin family. GSP D subfamily.</text>
</comment>
<evidence type="ECO:0000256" key="2">
    <source>
        <dbReference type="ARBA" id="ARBA00006980"/>
    </source>
</evidence>
<dbReference type="GO" id="GO:0015627">
    <property type="term" value="C:type II protein secretion system complex"/>
    <property type="evidence" value="ECO:0007669"/>
    <property type="project" value="InterPro"/>
</dbReference>
<dbReference type="InterPro" id="IPR001775">
    <property type="entry name" value="GspD/PilQ"/>
</dbReference>
<evidence type="ECO:0000259" key="14">
    <source>
        <dbReference type="Pfam" id="PF03958"/>
    </source>
</evidence>
<gene>
    <name evidence="16" type="ORF">EC847_12614</name>
</gene>
<proteinExistence type="inferred from homology"/>
<dbReference type="Pfam" id="PF21305">
    <property type="entry name" value="type_II_gspD_N0"/>
    <property type="match status" value="1"/>
</dbReference>
<feature type="region of interest" description="Disordered" evidence="11">
    <location>
        <begin position="639"/>
        <end position="670"/>
    </location>
</feature>
<dbReference type="PANTHER" id="PTHR30332:SF24">
    <property type="entry name" value="SECRETIN GSPD-RELATED"/>
    <property type="match status" value="1"/>
</dbReference>
<keyword evidence="3 10" id="KW-0813">Transport</keyword>
<comment type="caution">
    <text evidence="16">The sequence shown here is derived from an EMBL/GenBank/DDBJ whole genome shotgun (WGS) entry which is preliminary data.</text>
</comment>
<evidence type="ECO:0000256" key="12">
    <source>
        <dbReference type="SAM" id="SignalP"/>
    </source>
</evidence>
<keyword evidence="17" id="KW-1185">Reference proteome</keyword>
<dbReference type="Proteomes" id="UP000295530">
    <property type="component" value="Unassembled WGS sequence"/>
</dbReference>
<dbReference type="GO" id="GO:0009279">
    <property type="term" value="C:cell outer membrane"/>
    <property type="evidence" value="ECO:0007669"/>
    <property type="project" value="UniProtKB-SubCell"/>
</dbReference>
<evidence type="ECO:0000256" key="3">
    <source>
        <dbReference type="ARBA" id="ARBA00022448"/>
    </source>
</evidence>
<keyword evidence="7" id="KW-0653">Protein transport</keyword>
<keyword evidence="6 12" id="KW-0732">Signal</keyword>
<evidence type="ECO:0000256" key="6">
    <source>
        <dbReference type="ARBA" id="ARBA00022729"/>
    </source>
</evidence>